<evidence type="ECO:0000313" key="1">
    <source>
        <dbReference type="EMBL" id="KFB47303.1"/>
    </source>
</evidence>
<dbReference type="EMBL" id="KE525330">
    <property type="protein sequence ID" value="KFB47303.1"/>
    <property type="molecule type" value="Genomic_DNA"/>
</dbReference>
<dbReference type="AlphaFoldDB" id="A0A084WAQ9"/>
<reference evidence="1 3" key="1">
    <citation type="journal article" date="2014" name="BMC Genomics">
        <title>Genome sequence of Anopheles sinensis provides insight into genetics basis of mosquito competence for malaria parasites.</title>
        <authorList>
            <person name="Zhou D."/>
            <person name="Zhang D."/>
            <person name="Ding G."/>
            <person name="Shi L."/>
            <person name="Hou Q."/>
            <person name="Ye Y."/>
            <person name="Xu Y."/>
            <person name="Zhou H."/>
            <person name="Xiong C."/>
            <person name="Li S."/>
            <person name="Yu J."/>
            <person name="Hong S."/>
            <person name="Yu X."/>
            <person name="Zou P."/>
            <person name="Chen C."/>
            <person name="Chang X."/>
            <person name="Wang W."/>
            <person name="Lv Y."/>
            <person name="Sun Y."/>
            <person name="Ma L."/>
            <person name="Shen B."/>
            <person name="Zhu C."/>
        </authorList>
    </citation>
    <scope>NUCLEOTIDE SEQUENCE [LARGE SCALE GENOMIC DNA]</scope>
</reference>
<evidence type="ECO:0000313" key="2">
    <source>
        <dbReference type="EnsemblMetazoa" id="ASIC015334-PA"/>
    </source>
</evidence>
<gene>
    <name evidence="1" type="ORF">ZHAS_00015334</name>
</gene>
<reference evidence="2" key="2">
    <citation type="submission" date="2020-05" db="UniProtKB">
        <authorList>
            <consortium name="EnsemblMetazoa"/>
        </authorList>
    </citation>
    <scope>IDENTIFICATION</scope>
</reference>
<sequence>MKFLLTHDRRPSPTDTAILRRTAIRDEMMAILDVSIERESAFRKKPRAVLQERERPARDALRVSSAAVAVYAARETGQLPRCAMLRSIGAYIALYNSRSNSTKCPPGGVFWCLPACNTRRGQKNPRMNRRMNAPIQHEQKCTCIATCNYCYEMQRICRDARRHLTEGN</sequence>
<dbReference type="EnsemblMetazoa" id="ASIC015334-RA">
    <property type="protein sequence ID" value="ASIC015334-PA"/>
    <property type="gene ID" value="ASIC015334"/>
</dbReference>
<evidence type="ECO:0000313" key="3">
    <source>
        <dbReference type="Proteomes" id="UP000030765"/>
    </source>
</evidence>
<organism evidence="1">
    <name type="scientific">Anopheles sinensis</name>
    <name type="common">Mosquito</name>
    <dbReference type="NCBI Taxonomy" id="74873"/>
    <lineage>
        <taxon>Eukaryota</taxon>
        <taxon>Metazoa</taxon>
        <taxon>Ecdysozoa</taxon>
        <taxon>Arthropoda</taxon>
        <taxon>Hexapoda</taxon>
        <taxon>Insecta</taxon>
        <taxon>Pterygota</taxon>
        <taxon>Neoptera</taxon>
        <taxon>Endopterygota</taxon>
        <taxon>Diptera</taxon>
        <taxon>Nematocera</taxon>
        <taxon>Culicoidea</taxon>
        <taxon>Culicidae</taxon>
        <taxon>Anophelinae</taxon>
        <taxon>Anopheles</taxon>
    </lineage>
</organism>
<name>A0A084WAQ9_ANOSI</name>
<protein>
    <submittedName>
        <fullName evidence="1 2">Uncharacterized protein</fullName>
    </submittedName>
</protein>
<proteinExistence type="predicted"/>
<dbReference type="Proteomes" id="UP000030765">
    <property type="component" value="Unassembled WGS sequence"/>
</dbReference>
<dbReference type="EMBL" id="ATLV01022240">
    <property type="status" value="NOT_ANNOTATED_CDS"/>
    <property type="molecule type" value="Genomic_DNA"/>
</dbReference>
<keyword evidence="3" id="KW-1185">Reference proteome</keyword>
<dbReference type="VEuPathDB" id="VectorBase:ASIC015334"/>
<accession>A0A084WAQ9</accession>